<dbReference type="GO" id="GO:0016020">
    <property type="term" value="C:membrane"/>
    <property type="evidence" value="ECO:0007669"/>
    <property type="project" value="UniProtKB-SubCell"/>
</dbReference>
<feature type="transmembrane region" description="Helical" evidence="6">
    <location>
        <begin position="124"/>
        <end position="143"/>
    </location>
</feature>
<evidence type="ECO:0000256" key="5">
    <source>
        <dbReference type="PIRSR" id="PIRSR604254-1"/>
    </source>
</evidence>
<dbReference type="Proteomes" id="UP000076128">
    <property type="component" value="Chromosome"/>
</dbReference>
<feature type="transmembrane region" description="Helical" evidence="6">
    <location>
        <begin position="34"/>
        <end position="58"/>
    </location>
</feature>
<evidence type="ECO:0000256" key="1">
    <source>
        <dbReference type="ARBA" id="ARBA00004141"/>
    </source>
</evidence>
<feature type="transmembrane region" description="Helical" evidence="6">
    <location>
        <begin position="177"/>
        <end position="198"/>
    </location>
</feature>
<feature type="transmembrane region" description="Helical" evidence="6">
    <location>
        <begin position="150"/>
        <end position="171"/>
    </location>
</feature>
<dbReference type="EMBL" id="CP012661">
    <property type="protein sequence ID" value="AMY70249.1"/>
    <property type="molecule type" value="Genomic_DNA"/>
</dbReference>
<evidence type="ECO:0000256" key="2">
    <source>
        <dbReference type="ARBA" id="ARBA00022692"/>
    </source>
</evidence>
<dbReference type="OrthoDB" id="9813689at2"/>
<sequence length="232" mass="24648">MTPDSSPGSPPAEHPRRARFVRDGYSRAERLSDAVMHVSGLTAAMLAVPVLVTLTVVLRGDATAVVATSIYGATLIAMILCSALYHMVPQGSWTLVLRRLDHAAIYLKIAGTYTPFTLLAGGQGYLLAGLWGAAAAGTGLKMVSPERFRWLALSLYLGMGWVGVVAGWGVFATVSAPVLMLIVIGGLIYTAGVGFFLYDRLPFHNTIWHGFVLVASMVFYAAVTLHVLAPAA</sequence>
<keyword evidence="3 6" id="KW-1133">Transmembrane helix</keyword>
<gene>
    <name evidence="7" type="ORF">AKL17_3015</name>
</gene>
<feature type="transmembrane region" description="Helical" evidence="6">
    <location>
        <begin position="210"/>
        <end position="229"/>
    </location>
</feature>
<evidence type="ECO:0000313" key="7">
    <source>
        <dbReference type="EMBL" id="AMY70249.1"/>
    </source>
</evidence>
<evidence type="ECO:0000256" key="6">
    <source>
        <dbReference type="SAM" id="Phobius"/>
    </source>
</evidence>
<name>A0A161HCD8_9RHOB</name>
<keyword evidence="5" id="KW-0862">Zinc</keyword>
<dbReference type="Pfam" id="PF03006">
    <property type="entry name" value="HlyIII"/>
    <property type="match status" value="1"/>
</dbReference>
<keyword evidence="8" id="KW-1185">Reference proteome</keyword>
<keyword evidence="5" id="KW-0479">Metal-binding</keyword>
<accession>A0A161HCD8</accession>
<evidence type="ECO:0000256" key="3">
    <source>
        <dbReference type="ARBA" id="ARBA00022989"/>
    </source>
</evidence>
<feature type="transmembrane region" description="Helical" evidence="6">
    <location>
        <begin position="70"/>
        <end position="88"/>
    </location>
</feature>
<dbReference type="AlphaFoldDB" id="A0A161HCD8"/>
<protein>
    <submittedName>
        <fullName evidence="7">Hly-III family protein</fullName>
    </submittedName>
</protein>
<dbReference type="PATRIC" id="fig|1335048.3.peg.3132"/>
<dbReference type="STRING" id="1335048.AKL17_3015"/>
<reference evidence="7 8" key="1">
    <citation type="submission" date="2015-09" db="EMBL/GenBank/DDBJ databases">
        <title>Complete genome sequence of Defluviimonas alba cai42t isolated from an oilfield in Xinjiang.</title>
        <authorList>
            <person name="Geng S."/>
            <person name="Pan X."/>
            <person name="Wu X."/>
        </authorList>
    </citation>
    <scope>NUCLEOTIDE SEQUENCE [LARGE SCALE GENOMIC DNA]</scope>
    <source>
        <strain evidence="8">cai42</strain>
    </source>
</reference>
<evidence type="ECO:0000256" key="4">
    <source>
        <dbReference type="ARBA" id="ARBA00023136"/>
    </source>
</evidence>
<keyword evidence="2 6" id="KW-0812">Transmembrane</keyword>
<evidence type="ECO:0000313" key="8">
    <source>
        <dbReference type="Proteomes" id="UP000076128"/>
    </source>
</evidence>
<dbReference type="PANTHER" id="PTHR20855:SF3">
    <property type="entry name" value="LD03007P"/>
    <property type="match status" value="1"/>
</dbReference>
<dbReference type="RefSeq" id="WP_084739732.1">
    <property type="nucleotide sequence ID" value="NZ_CP012661.1"/>
</dbReference>
<keyword evidence="4 6" id="KW-0472">Membrane</keyword>
<dbReference type="PANTHER" id="PTHR20855">
    <property type="entry name" value="ADIPOR/PROGESTIN RECEPTOR-RELATED"/>
    <property type="match status" value="1"/>
</dbReference>
<comment type="subcellular location">
    <subcellularLocation>
        <location evidence="1">Membrane</location>
        <topology evidence="1">Multi-pass membrane protein</topology>
    </subcellularLocation>
</comment>
<dbReference type="InterPro" id="IPR004254">
    <property type="entry name" value="AdipoR/HlyIII-related"/>
</dbReference>
<proteinExistence type="predicted"/>
<dbReference type="GO" id="GO:0046872">
    <property type="term" value="F:metal ion binding"/>
    <property type="evidence" value="ECO:0007669"/>
    <property type="project" value="UniProtKB-KW"/>
</dbReference>
<feature type="binding site" evidence="5">
    <location>
        <position position="86"/>
    </location>
    <ligand>
        <name>Zn(2+)</name>
        <dbReference type="ChEBI" id="CHEBI:29105"/>
    </ligand>
</feature>
<dbReference type="KEGG" id="daa:AKL17_3015"/>
<organism evidence="7 8">
    <name type="scientific">Frigidibacter mobilis</name>
    <dbReference type="NCBI Taxonomy" id="1335048"/>
    <lineage>
        <taxon>Bacteria</taxon>
        <taxon>Pseudomonadati</taxon>
        <taxon>Pseudomonadota</taxon>
        <taxon>Alphaproteobacteria</taxon>
        <taxon>Rhodobacterales</taxon>
        <taxon>Paracoccaceae</taxon>
        <taxon>Frigidibacter</taxon>
    </lineage>
</organism>
<feature type="binding site" evidence="5">
    <location>
        <position position="209"/>
    </location>
    <ligand>
        <name>Zn(2+)</name>
        <dbReference type="ChEBI" id="CHEBI:29105"/>
    </ligand>
</feature>